<evidence type="ECO:0000313" key="3">
    <source>
        <dbReference type="Proteomes" id="UP000030832"/>
    </source>
</evidence>
<evidence type="ECO:0000256" key="1">
    <source>
        <dbReference type="SAM" id="Phobius"/>
    </source>
</evidence>
<comment type="caution">
    <text evidence="2">The sequence shown here is derived from an EMBL/GenBank/DDBJ whole genome shotgun (WGS) entry which is preliminary data.</text>
</comment>
<feature type="transmembrane region" description="Helical" evidence="1">
    <location>
        <begin position="147"/>
        <end position="165"/>
    </location>
</feature>
<keyword evidence="1" id="KW-0812">Transmembrane</keyword>
<feature type="transmembrane region" description="Helical" evidence="1">
    <location>
        <begin position="12"/>
        <end position="30"/>
    </location>
</feature>
<evidence type="ECO:0000313" key="2">
    <source>
        <dbReference type="EMBL" id="KHF39256.1"/>
    </source>
</evidence>
<name>A0A0B0IHW4_9BACI</name>
<dbReference type="EMBL" id="JRJU01000021">
    <property type="protein sequence ID" value="KHF39256.1"/>
    <property type="molecule type" value="Genomic_DNA"/>
</dbReference>
<dbReference type="OrthoDB" id="9923614at2"/>
<organism evidence="2 3">
    <name type="scientific">Halalkalibacter okhensis</name>
    <dbReference type="NCBI Taxonomy" id="333138"/>
    <lineage>
        <taxon>Bacteria</taxon>
        <taxon>Bacillati</taxon>
        <taxon>Bacillota</taxon>
        <taxon>Bacilli</taxon>
        <taxon>Bacillales</taxon>
        <taxon>Bacillaceae</taxon>
        <taxon>Halalkalibacter</taxon>
    </lineage>
</organism>
<feature type="transmembrane region" description="Helical" evidence="1">
    <location>
        <begin position="121"/>
        <end position="141"/>
    </location>
</feature>
<reference evidence="2 3" key="1">
    <citation type="submission" date="2014-09" db="EMBL/GenBank/DDBJ databases">
        <title>Genome sequencing and annotation of Bacillus Okhensis strain Kh10-101T.</title>
        <authorList>
            <person name="Prakash J.S."/>
        </authorList>
    </citation>
    <scope>NUCLEOTIDE SEQUENCE [LARGE SCALE GENOMIC DNA]</scope>
    <source>
        <strain evidence="3">Kh10-101T</strain>
    </source>
</reference>
<keyword evidence="3" id="KW-1185">Reference proteome</keyword>
<keyword evidence="1" id="KW-0472">Membrane</keyword>
<dbReference type="Proteomes" id="UP000030832">
    <property type="component" value="Unassembled WGS sequence"/>
</dbReference>
<gene>
    <name evidence="2" type="ORF">LQ50_16250</name>
</gene>
<feature type="transmembrane region" description="Helical" evidence="1">
    <location>
        <begin position="82"/>
        <end position="109"/>
    </location>
</feature>
<protein>
    <submittedName>
        <fullName evidence="2">Uncharacterized protein</fullName>
    </submittedName>
</protein>
<proteinExistence type="predicted"/>
<accession>A0A0B0IHW4</accession>
<keyword evidence="1" id="KW-1133">Transmembrane helix</keyword>
<dbReference type="AlphaFoldDB" id="A0A0B0IHW4"/>
<feature type="transmembrane region" description="Helical" evidence="1">
    <location>
        <begin position="58"/>
        <end position="76"/>
    </location>
</feature>
<dbReference type="RefSeq" id="WP_034630908.1">
    <property type="nucleotide sequence ID" value="NZ_JRJU01000021.1"/>
</dbReference>
<sequence>MSEIITSNGLLAAIIFFLVFLLQQISIVLVRRINKDKIEDINKYFYNSLATPERRKKIIILLIIGPLSIYLLSLLAEDGDIIYTAYLGASLFSIAYFINLCISILVTGFILSKQGENYLDLVLKTDLVLIALGLVYFIIYIAFSETAFIMASFLSAIAIGISDYIKVKKLIKNRTL</sequence>